<proteinExistence type="predicted"/>
<dbReference type="GO" id="GO:0016020">
    <property type="term" value="C:membrane"/>
    <property type="evidence" value="ECO:0007669"/>
    <property type="project" value="UniProtKB-SubCell"/>
</dbReference>
<evidence type="ECO:0000256" key="1">
    <source>
        <dbReference type="ARBA" id="ARBA00004141"/>
    </source>
</evidence>
<feature type="compositionally biased region" description="Polar residues" evidence="7">
    <location>
        <begin position="227"/>
        <end position="237"/>
    </location>
</feature>
<evidence type="ECO:0000256" key="3">
    <source>
        <dbReference type="ARBA" id="ARBA00022692"/>
    </source>
</evidence>
<keyword evidence="6 8" id="KW-0472">Membrane</keyword>
<evidence type="ECO:0000256" key="6">
    <source>
        <dbReference type="ARBA" id="ARBA00023136"/>
    </source>
</evidence>
<dbReference type="GO" id="GO:0005254">
    <property type="term" value="F:chloride channel activity"/>
    <property type="evidence" value="ECO:0007669"/>
    <property type="project" value="InterPro"/>
</dbReference>
<evidence type="ECO:0000313" key="10">
    <source>
        <dbReference type="Proteomes" id="UP000541558"/>
    </source>
</evidence>
<dbReference type="AlphaFoldDB" id="A0A8H5BLK1"/>
<organism evidence="9 10">
    <name type="scientific">Ephemerocybe angulata</name>
    <dbReference type="NCBI Taxonomy" id="980116"/>
    <lineage>
        <taxon>Eukaryota</taxon>
        <taxon>Fungi</taxon>
        <taxon>Dikarya</taxon>
        <taxon>Basidiomycota</taxon>
        <taxon>Agaricomycotina</taxon>
        <taxon>Agaricomycetes</taxon>
        <taxon>Agaricomycetidae</taxon>
        <taxon>Agaricales</taxon>
        <taxon>Agaricineae</taxon>
        <taxon>Psathyrellaceae</taxon>
        <taxon>Ephemerocybe</taxon>
    </lineage>
</organism>
<evidence type="ECO:0000313" key="9">
    <source>
        <dbReference type="EMBL" id="KAF5324713.1"/>
    </source>
</evidence>
<keyword evidence="3 8" id="KW-0812">Transmembrane</keyword>
<gene>
    <name evidence="9" type="ORF">D9611_004401</name>
</gene>
<dbReference type="PANTHER" id="PTHR33281">
    <property type="entry name" value="UPF0187 PROTEIN YNEE"/>
    <property type="match status" value="1"/>
</dbReference>
<sequence>MSGITGTVKSFSSTLPTLKPIKRKHLRKYSWLPDVLRVKGSIIGRIIGPVLTVTCFAAAVAYASTKGYTVVWTNSIVPLLSVVVGLILVFRNSTSYDRYWEGRKAFGTVTTHTRNFARQLWIYASLPPTDEAPAGTKGKTPTTTLTHVQLRKRKIEAIHLCLSFAYAAKHYLRGEDGINYADYIGVLPLSFAKYDNPQGYAVNHASSPASYAAGKGVPEFAAASRDGSVTRSGTNTPDALKSDPTKRIRAKRSKTQLPHADQTTPLLAQSYRSIDFHSYGEEASMPLPLIIAHELGRMVYAFRRDGCLETVGPAGLNGLSQMIQGLVDQLSIMERVANTPIPASYGIHLKQCVTLYLFALPLTLVNDLGWAIVPIVTVVAFTFMGIEGIAEEIEMPFGTDERDLPLDRYCQDLKEEIYYLIDRLPEGGVGMHGYDDGEGDD</sequence>
<dbReference type="EMBL" id="JAACJK010000164">
    <property type="protein sequence ID" value="KAF5324713.1"/>
    <property type="molecule type" value="Genomic_DNA"/>
</dbReference>
<evidence type="ECO:0000256" key="7">
    <source>
        <dbReference type="SAM" id="MobiDB-lite"/>
    </source>
</evidence>
<name>A0A8H5BLK1_9AGAR</name>
<dbReference type="InterPro" id="IPR044669">
    <property type="entry name" value="YneE/VCCN1/2-like"/>
</dbReference>
<evidence type="ECO:0000256" key="2">
    <source>
        <dbReference type="ARBA" id="ARBA00022448"/>
    </source>
</evidence>
<keyword evidence="4 8" id="KW-1133">Transmembrane helix</keyword>
<feature type="transmembrane region" description="Helical" evidence="8">
    <location>
        <begin position="70"/>
        <end position="90"/>
    </location>
</feature>
<evidence type="ECO:0000256" key="4">
    <source>
        <dbReference type="ARBA" id="ARBA00022989"/>
    </source>
</evidence>
<comment type="caution">
    <text evidence="9">The sequence shown here is derived from an EMBL/GenBank/DDBJ whole genome shotgun (WGS) entry which is preliminary data.</text>
</comment>
<evidence type="ECO:0000256" key="8">
    <source>
        <dbReference type="SAM" id="Phobius"/>
    </source>
</evidence>
<comment type="subcellular location">
    <subcellularLocation>
        <location evidence="1">Membrane</location>
        <topology evidence="1">Multi-pass membrane protein</topology>
    </subcellularLocation>
</comment>
<protein>
    <submittedName>
        <fullName evidence="9">Uncharacterized protein</fullName>
    </submittedName>
</protein>
<evidence type="ECO:0000256" key="5">
    <source>
        <dbReference type="ARBA" id="ARBA00023065"/>
    </source>
</evidence>
<keyword evidence="10" id="KW-1185">Reference proteome</keyword>
<feature type="transmembrane region" description="Helical" evidence="8">
    <location>
        <begin position="368"/>
        <end position="386"/>
    </location>
</feature>
<keyword evidence="5" id="KW-0406">Ion transport</keyword>
<dbReference type="PANTHER" id="PTHR33281:SF21">
    <property type="entry name" value="MEMBRANE PROTEIN"/>
    <property type="match status" value="1"/>
</dbReference>
<dbReference type="Pfam" id="PF25539">
    <property type="entry name" value="Bestrophin_2"/>
    <property type="match status" value="2"/>
</dbReference>
<dbReference type="Proteomes" id="UP000541558">
    <property type="component" value="Unassembled WGS sequence"/>
</dbReference>
<keyword evidence="2" id="KW-0813">Transport</keyword>
<dbReference type="OrthoDB" id="1368at2759"/>
<accession>A0A8H5BLK1</accession>
<reference evidence="9 10" key="1">
    <citation type="journal article" date="2020" name="ISME J.">
        <title>Uncovering the hidden diversity of litter-decomposition mechanisms in mushroom-forming fungi.</title>
        <authorList>
            <person name="Floudas D."/>
            <person name="Bentzer J."/>
            <person name="Ahren D."/>
            <person name="Johansson T."/>
            <person name="Persson P."/>
            <person name="Tunlid A."/>
        </authorList>
    </citation>
    <scope>NUCLEOTIDE SEQUENCE [LARGE SCALE GENOMIC DNA]</scope>
    <source>
        <strain evidence="9 10">CBS 175.51</strain>
    </source>
</reference>
<feature type="transmembrane region" description="Helical" evidence="8">
    <location>
        <begin position="46"/>
        <end position="64"/>
    </location>
</feature>
<feature type="region of interest" description="Disordered" evidence="7">
    <location>
        <begin position="223"/>
        <end position="247"/>
    </location>
</feature>